<name>A0A9W6TXA2_9STRA</name>
<organism evidence="1 2">
    <name type="scientific">Phytophthora fragariaefolia</name>
    <dbReference type="NCBI Taxonomy" id="1490495"/>
    <lineage>
        <taxon>Eukaryota</taxon>
        <taxon>Sar</taxon>
        <taxon>Stramenopiles</taxon>
        <taxon>Oomycota</taxon>
        <taxon>Peronosporomycetes</taxon>
        <taxon>Peronosporales</taxon>
        <taxon>Peronosporaceae</taxon>
        <taxon>Phytophthora</taxon>
    </lineage>
</organism>
<proteinExistence type="predicted"/>
<comment type="caution">
    <text evidence="1">The sequence shown here is derived from an EMBL/GenBank/DDBJ whole genome shotgun (WGS) entry which is preliminary data.</text>
</comment>
<dbReference type="EMBL" id="BSXT01000213">
    <property type="protein sequence ID" value="GMF20979.1"/>
    <property type="molecule type" value="Genomic_DNA"/>
</dbReference>
<dbReference type="PANTHER" id="PTHR37067">
    <property type="entry name" value="PX DOMAIN-CONTAINING PROTEIN"/>
    <property type="match status" value="1"/>
</dbReference>
<dbReference type="PANTHER" id="PTHR37067:SF3">
    <property type="entry name" value="PX DOMAIN-CONTAINING PROTEIN"/>
    <property type="match status" value="1"/>
</dbReference>
<reference evidence="1" key="1">
    <citation type="submission" date="2023-04" db="EMBL/GenBank/DDBJ databases">
        <title>Phytophthora fragariaefolia NBRC 109709.</title>
        <authorList>
            <person name="Ichikawa N."/>
            <person name="Sato H."/>
            <person name="Tonouchi N."/>
        </authorList>
    </citation>
    <scope>NUCLEOTIDE SEQUENCE</scope>
    <source>
        <strain evidence="1">NBRC 109709</strain>
    </source>
</reference>
<dbReference type="Proteomes" id="UP001165121">
    <property type="component" value="Unassembled WGS sequence"/>
</dbReference>
<keyword evidence="2" id="KW-1185">Reference proteome</keyword>
<evidence type="ECO:0000313" key="2">
    <source>
        <dbReference type="Proteomes" id="UP001165121"/>
    </source>
</evidence>
<gene>
    <name evidence="1" type="ORF">Pfra01_000265300</name>
</gene>
<accession>A0A9W6TXA2</accession>
<protein>
    <submittedName>
        <fullName evidence="1">Unnamed protein product</fullName>
    </submittedName>
</protein>
<dbReference type="AlphaFoldDB" id="A0A9W6TXA2"/>
<evidence type="ECO:0000313" key="1">
    <source>
        <dbReference type="EMBL" id="GMF20979.1"/>
    </source>
</evidence>
<sequence>MDEACSTVLTTEVMTGLVTLTSLVHSHSLFFPAAEECPKLIEGSWNSALKSLQWFVENRTSVAQFAERYKVGGAPGPEWWAIALVVTNVAERVNNVARHLQNGKGLSHDRQHILDLMSLLSMMTGAVGPFLASELFSISCEDIVIGSFSINPVSAATFLKSQLNFSSSIVDSFETEAYQGLVDSTSTFVLTVLTKLNQIISESKGGVDKQTEEVALNHVPPFLPHALCNMRHQDFVKALQQQRVLLETFSSDEIERIEVQHRSLRNQYLLENRVREEIDNQSDSSSFSKVWQNGICAGIEYRELRSFSGAIAAVGSKVTQHPLALINWCKAPFSQSLTDFSLEAILHAQDYSLLASFRMG</sequence>
<dbReference type="OrthoDB" id="121814at2759"/>